<dbReference type="PANTHER" id="PTHR43546:SF9">
    <property type="entry name" value="L-ASCORBATE-6-PHOSPHATE LACTONASE ULAG-RELATED"/>
    <property type="match status" value="1"/>
</dbReference>
<organism evidence="3 4">
    <name type="scientific">Acinetobacter pittii ANC 4050</name>
    <dbReference type="NCBI Taxonomy" id="1217691"/>
    <lineage>
        <taxon>Bacteria</taxon>
        <taxon>Pseudomonadati</taxon>
        <taxon>Pseudomonadota</taxon>
        <taxon>Gammaproteobacteria</taxon>
        <taxon>Moraxellales</taxon>
        <taxon>Moraxellaceae</taxon>
        <taxon>Acinetobacter</taxon>
        <taxon>Acinetobacter calcoaceticus/baumannii complex</taxon>
    </lineage>
</organism>
<dbReference type="InterPro" id="IPR050114">
    <property type="entry name" value="UPF0173_UPF0282_UlaG_hydrolase"/>
</dbReference>
<dbReference type="Pfam" id="PF12706">
    <property type="entry name" value="Lactamase_B_2"/>
    <property type="match status" value="1"/>
</dbReference>
<dbReference type="InterPro" id="IPR001279">
    <property type="entry name" value="Metallo-B-lactamas"/>
</dbReference>
<dbReference type="Proteomes" id="UP000014024">
    <property type="component" value="Unassembled WGS sequence"/>
</dbReference>
<evidence type="ECO:0000256" key="1">
    <source>
        <dbReference type="ARBA" id="ARBA00022801"/>
    </source>
</evidence>
<dbReference type="PANTHER" id="PTHR43546">
    <property type="entry name" value="UPF0173 METAL-DEPENDENT HYDROLASE MJ1163-RELATED"/>
    <property type="match status" value="1"/>
</dbReference>
<comment type="caution">
    <text evidence="3">The sequence shown here is derived from an EMBL/GenBank/DDBJ whole genome shotgun (WGS) entry which is preliminary data.</text>
</comment>
<dbReference type="AlphaFoldDB" id="R8YP69"/>
<protein>
    <recommendedName>
        <fullName evidence="2">Metallo-beta-lactamase domain-containing protein</fullName>
    </recommendedName>
</protein>
<feature type="domain" description="Metallo-beta-lactamase" evidence="2">
    <location>
        <begin position="71"/>
        <end position="274"/>
    </location>
</feature>
<sequence>MFITLLIIPISVNHLELDMKKILNSSLIAMTLATASFNLYANESVQRDTSKITHIQEIRNATVKITYADTTFLVDPMFAKKGFYEGFPHTYRSYLRNPLVDLPIKPETILEGVDAIIVTHTHLDHWDDAAQAAIPKNMPVFVQNEQDQKTIQSQGFKDVRILTQTTFEGVKLTKIGGQHGTDEMYRNTKLGAALGEAMGMVFEAAGHETIYVAGDTVWRPEVDQAIEKFKPEVIVLNTGNALMEGYKESIIMGKEDTYHATQKAPKAKIVAVHMDAINHMSVSRAQLSKYVKQKGIQDKVLIPLDGETLSF</sequence>
<evidence type="ECO:0000313" key="3">
    <source>
        <dbReference type="EMBL" id="EOQ71215.1"/>
    </source>
</evidence>
<gene>
    <name evidence="3" type="ORF">F931_00274</name>
</gene>
<accession>R8YP69</accession>
<dbReference type="SUPFAM" id="SSF56281">
    <property type="entry name" value="Metallo-hydrolase/oxidoreductase"/>
    <property type="match status" value="1"/>
</dbReference>
<dbReference type="GO" id="GO:0016787">
    <property type="term" value="F:hydrolase activity"/>
    <property type="evidence" value="ECO:0007669"/>
    <property type="project" value="UniProtKB-KW"/>
</dbReference>
<dbReference type="Gene3D" id="3.60.15.10">
    <property type="entry name" value="Ribonuclease Z/Hydroxyacylglutathione hydrolase-like"/>
    <property type="match status" value="1"/>
</dbReference>
<name>R8YP69_ACIPI</name>
<reference evidence="3 4" key="1">
    <citation type="submission" date="2013-02" db="EMBL/GenBank/DDBJ databases">
        <title>The Genome Sequence of Acinetobacter sp. ANC 4050.</title>
        <authorList>
            <consortium name="The Broad Institute Genome Sequencing Platform"/>
            <consortium name="The Broad Institute Genome Sequencing Center for Infectious Disease"/>
            <person name="Cerqueira G."/>
            <person name="Feldgarden M."/>
            <person name="Courvalin P."/>
            <person name="Perichon B."/>
            <person name="Grillot-Courvalin C."/>
            <person name="Clermont D."/>
            <person name="Rocha E."/>
            <person name="Yoon E.-J."/>
            <person name="Nemec A."/>
            <person name="Walker B."/>
            <person name="Young S.K."/>
            <person name="Zeng Q."/>
            <person name="Gargeya S."/>
            <person name="Fitzgerald M."/>
            <person name="Haas B."/>
            <person name="Abouelleil A."/>
            <person name="Alvarado L."/>
            <person name="Arachchi H.M."/>
            <person name="Berlin A.M."/>
            <person name="Chapman S.B."/>
            <person name="Dewar J."/>
            <person name="Goldberg J."/>
            <person name="Griggs A."/>
            <person name="Gujja S."/>
            <person name="Hansen M."/>
            <person name="Howarth C."/>
            <person name="Imamovic A."/>
            <person name="Larimer J."/>
            <person name="McCowan C."/>
            <person name="Murphy C."/>
            <person name="Neiman D."/>
            <person name="Pearson M."/>
            <person name="Priest M."/>
            <person name="Roberts A."/>
            <person name="Saif S."/>
            <person name="Shea T."/>
            <person name="Sisk P."/>
            <person name="Sykes S."/>
            <person name="Wortman J."/>
            <person name="Nusbaum C."/>
            <person name="Birren B."/>
        </authorList>
    </citation>
    <scope>NUCLEOTIDE SEQUENCE [LARGE SCALE GENOMIC DNA]</scope>
    <source>
        <strain evidence="3 4">ANC 4050</strain>
    </source>
</reference>
<dbReference type="HOGENOM" id="CLU_096448_0_0_6"/>
<dbReference type="EMBL" id="APQM01000001">
    <property type="protein sequence ID" value="EOQ71215.1"/>
    <property type="molecule type" value="Genomic_DNA"/>
</dbReference>
<evidence type="ECO:0000313" key="4">
    <source>
        <dbReference type="Proteomes" id="UP000014024"/>
    </source>
</evidence>
<keyword evidence="1" id="KW-0378">Hydrolase</keyword>
<dbReference type="PATRIC" id="fig|1217691.3.peg.273"/>
<dbReference type="InterPro" id="IPR036866">
    <property type="entry name" value="RibonucZ/Hydroxyglut_hydro"/>
</dbReference>
<proteinExistence type="predicted"/>
<evidence type="ECO:0000259" key="2">
    <source>
        <dbReference type="Pfam" id="PF12706"/>
    </source>
</evidence>